<dbReference type="InterPro" id="IPR000873">
    <property type="entry name" value="AMP-dep_synth/lig_dom"/>
</dbReference>
<dbReference type="Pfam" id="PF00501">
    <property type="entry name" value="AMP-binding"/>
    <property type="match status" value="1"/>
</dbReference>
<evidence type="ECO:0000256" key="2">
    <source>
        <dbReference type="ARBA" id="ARBA00022598"/>
    </source>
</evidence>
<sequence>MIFVDTIHLHAGLFPNRPAIIMADRRVTYRMLSDEIHWVSARLHQAGFRSGDMVIVDIENPIRHFTLVSALMNLGMVSMTASGSITEVPEVGITAVLASRTMATPQAMRLVVVDDRWFQPLDDAAYPIDPASRDPNRLIMFGLTSGTTGQQKAIPFTVGEFDLRLRNLMLYHGAPGTERDLVLIGFASQWALSETARALASARTVCLARNAEEAVRLIDLYQVGVILGSPQQFAGLLAALDEAPVSCASVRLASLAGAMLGAELAAGIRKRITPLVLVGYGSTEAGKTALASLDTVEMIPGGVGHIVPSARLEIVDDEDNAVAPGASGRVRIIAAGGGRPYERGTLYPDRTPDWFYPGDLGHLTAEGLLVIEGRTDELINAGGLKVAPDRVEELVAGRRDIADAAAFAVRGAGGFDQIWLAIVQRQPVQPDELIAFCRRRSETLAPVRIVVVDAIPRNAMGKVERAKLKALAGR</sequence>
<dbReference type="OrthoDB" id="7433489at2"/>
<dbReference type="Gene3D" id="3.40.50.12780">
    <property type="entry name" value="N-terminal domain of ligase-like"/>
    <property type="match status" value="1"/>
</dbReference>
<dbReference type="GO" id="GO:0006631">
    <property type="term" value="P:fatty acid metabolic process"/>
    <property type="evidence" value="ECO:0007669"/>
    <property type="project" value="TreeGrafter"/>
</dbReference>
<dbReference type="PANTHER" id="PTHR43201">
    <property type="entry name" value="ACYL-COA SYNTHETASE"/>
    <property type="match status" value="1"/>
</dbReference>
<comment type="similarity">
    <text evidence="1">Belongs to the ATP-dependent AMP-binding enzyme family.</text>
</comment>
<dbReference type="RefSeq" id="WP_137100008.1">
    <property type="nucleotide sequence ID" value="NZ_CP039865.1"/>
</dbReference>
<dbReference type="Proteomes" id="UP000298588">
    <property type="component" value="Chromosome"/>
</dbReference>
<evidence type="ECO:0000313" key="5">
    <source>
        <dbReference type="Proteomes" id="UP000298588"/>
    </source>
</evidence>
<dbReference type="PANTHER" id="PTHR43201:SF5">
    <property type="entry name" value="MEDIUM-CHAIN ACYL-COA LIGASE ACSF2, MITOCHONDRIAL"/>
    <property type="match status" value="1"/>
</dbReference>
<protein>
    <submittedName>
        <fullName evidence="4">Acyl--CoA ligase</fullName>
    </submittedName>
</protein>
<dbReference type="InterPro" id="IPR042099">
    <property type="entry name" value="ANL_N_sf"/>
</dbReference>
<evidence type="ECO:0000313" key="4">
    <source>
        <dbReference type="EMBL" id="QCK86677.1"/>
    </source>
</evidence>
<organism evidence="4 5">
    <name type="scientific">Phreatobacter aquaticus</name>
    <dbReference type="NCBI Taxonomy" id="2570229"/>
    <lineage>
        <taxon>Bacteria</taxon>
        <taxon>Pseudomonadati</taxon>
        <taxon>Pseudomonadota</taxon>
        <taxon>Alphaproteobacteria</taxon>
        <taxon>Hyphomicrobiales</taxon>
        <taxon>Phreatobacteraceae</taxon>
        <taxon>Phreatobacter</taxon>
    </lineage>
</organism>
<dbReference type="EMBL" id="CP039865">
    <property type="protein sequence ID" value="QCK86677.1"/>
    <property type="molecule type" value="Genomic_DNA"/>
</dbReference>
<dbReference type="InterPro" id="IPR045851">
    <property type="entry name" value="AMP-bd_C_sf"/>
</dbReference>
<dbReference type="CDD" id="cd04433">
    <property type="entry name" value="AFD_class_I"/>
    <property type="match status" value="1"/>
</dbReference>
<evidence type="ECO:0000256" key="1">
    <source>
        <dbReference type="ARBA" id="ARBA00006432"/>
    </source>
</evidence>
<reference evidence="4 5" key="1">
    <citation type="submission" date="2019-04" db="EMBL/GenBank/DDBJ databases">
        <title>Phreatobacter aquaticus sp. nov.</title>
        <authorList>
            <person name="Choi A."/>
            <person name="Baek K."/>
        </authorList>
    </citation>
    <scope>NUCLEOTIDE SEQUENCE [LARGE SCALE GENOMIC DNA]</scope>
    <source>
        <strain evidence="4 5">NMCR1094</strain>
    </source>
</reference>
<name>A0A4D7QNX5_9HYPH</name>
<dbReference type="Gene3D" id="3.30.300.30">
    <property type="match status" value="1"/>
</dbReference>
<dbReference type="AlphaFoldDB" id="A0A4D7QNX5"/>
<dbReference type="GO" id="GO:0031956">
    <property type="term" value="F:medium-chain fatty acid-CoA ligase activity"/>
    <property type="evidence" value="ECO:0007669"/>
    <property type="project" value="TreeGrafter"/>
</dbReference>
<keyword evidence="2 4" id="KW-0436">Ligase</keyword>
<accession>A0A4D7QNX5</accession>
<dbReference type="SUPFAM" id="SSF56801">
    <property type="entry name" value="Acetyl-CoA synthetase-like"/>
    <property type="match status" value="1"/>
</dbReference>
<evidence type="ECO:0000259" key="3">
    <source>
        <dbReference type="Pfam" id="PF00501"/>
    </source>
</evidence>
<feature type="domain" description="AMP-dependent synthetase/ligase" evidence="3">
    <location>
        <begin position="11"/>
        <end position="332"/>
    </location>
</feature>
<proteinExistence type="inferred from homology"/>
<dbReference type="KEGG" id="paqt:E8L99_13365"/>
<gene>
    <name evidence="4" type="ORF">E8L99_13365</name>
</gene>
<keyword evidence="5" id="KW-1185">Reference proteome</keyword>